<dbReference type="InterPro" id="IPR018060">
    <property type="entry name" value="HTH_AraC"/>
</dbReference>
<comment type="caution">
    <text evidence="6">The sequence shown here is derived from an EMBL/GenBank/DDBJ whole genome shotgun (WGS) entry which is preliminary data.</text>
</comment>
<keyword evidence="3" id="KW-0804">Transcription</keyword>
<keyword evidence="4" id="KW-0812">Transmembrane</keyword>
<protein>
    <submittedName>
        <fullName evidence="6">AraC family transcriptional regulator</fullName>
    </submittedName>
</protein>
<evidence type="ECO:0000256" key="3">
    <source>
        <dbReference type="ARBA" id="ARBA00023163"/>
    </source>
</evidence>
<dbReference type="PRINTS" id="PR00032">
    <property type="entry name" value="HTHARAC"/>
</dbReference>
<evidence type="ECO:0000313" key="7">
    <source>
        <dbReference type="Proteomes" id="UP000276603"/>
    </source>
</evidence>
<evidence type="ECO:0000256" key="1">
    <source>
        <dbReference type="ARBA" id="ARBA00023015"/>
    </source>
</evidence>
<evidence type="ECO:0000256" key="4">
    <source>
        <dbReference type="SAM" id="Phobius"/>
    </source>
</evidence>
<proteinExistence type="predicted"/>
<dbReference type="PROSITE" id="PS00041">
    <property type="entry name" value="HTH_ARAC_FAMILY_1"/>
    <property type="match status" value="1"/>
</dbReference>
<keyword evidence="7" id="KW-1185">Reference proteome</keyword>
<dbReference type="RefSeq" id="WP_120711514.1">
    <property type="nucleotide sequence ID" value="NZ_CANMKH010000005.1"/>
</dbReference>
<evidence type="ECO:0000259" key="5">
    <source>
        <dbReference type="PROSITE" id="PS01124"/>
    </source>
</evidence>
<dbReference type="OrthoDB" id="9779074at2"/>
<feature type="transmembrane region" description="Helical" evidence="4">
    <location>
        <begin position="100"/>
        <end position="120"/>
    </location>
</feature>
<name>A0A3B0C4Y7_9FLAO</name>
<gene>
    <name evidence="6" type="ORF">D7Z94_10510</name>
</gene>
<accession>A0A3B0C4Y7</accession>
<feature type="domain" description="HTH araC/xylS-type" evidence="5">
    <location>
        <begin position="260"/>
        <end position="364"/>
    </location>
</feature>
<dbReference type="GO" id="GO:0003700">
    <property type="term" value="F:DNA-binding transcription factor activity"/>
    <property type="evidence" value="ECO:0007669"/>
    <property type="project" value="InterPro"/>
</dbReference>
<feature type="transmembrane region" description="Helical" evidence="4">
    <location>
        <begin position="209"/>
        <end position="228"/>
    </location>
</feature>
<dbReference type="SMART" id="SM00342">
    <property type="entry name" value="HTH_ARAC"/>
    <property type="match status" value="1"/>
</dbReference>
<dbReference type="PANTHER" id="PTHR43280">
    <property type="entry name" value="ARAC-FAMILY TRANSCRIPTIONAL REGULATOR"/>
    <property type="match status" value="1"/>
</dbReference>
<dbReference type="CDD" id="cd00093">
    <property type="entry name" value="HTH_XRE"/>
    <property type="match status" value="1"/>
</dbReference>
<dbReference type="InterPro" id="IPR001387">
    <property type="entry name" value="Cro/C1-type_HTH"/>
</dbReference>
<dbReference type="AlphaFoldDB" id="A0A3B0C4Y7"/>
<keyword evidence="4" id="KW-1133">Transmembrane helix</keyword>
<sequence length="371" mass="42662">MIDSILQFLIGIGILQSLLLGSVLILSYGKNRLISMILGIILLLASFLLLSELLDLLNIGQSFKRLRRYSILLDLVLVVLIWWLTLTITGKMTRFSKADYIHLLPFAIGLLWLETGFNWYGNESPGTFSHIPDAIGIFLAYKGVIWAIYVVGCIRIISSKKLQISDFPNKVRKRLLQKLIWPFIGISSISFFCFWLMFFGIDLPIDSDYLGAILITAFVYFLTLSILWEPHLFIRTRGESIWPKYHRSKIDSALDSDYLQRLRNYLEQEKPYLDKKLSLHALAQTLGISPNTISRIINEQLGQSFNDLINTYRLQEVKQKLVDPKHDNKTILALAFESGFQSKASFNRVFKKIEGKTPSEYKESFRSHPTL</sequence>
<feature type="transmembrane region" description="Helical" evidence="4">
    <location>
        <begin position="135"/>
        <end position="158"/>
    </location>
</feature>
<dbReference type="EMBL" id="RBCJ01000002">
    <property type="protein sequence ID" value="RKN81355.1"/>
    <property type="molecule type" value="Genomic_DNA"/>
</dbReference>
<reference evidence="6 7" key="1">
    <citation type="submission" date="2018-10" db="EMBL/GenBank/DDBJ databases">
        <title>Ulvibacterium marinum gen. nov., sp. nov., a novel marine bacterium of the family Flavobacteriaceae, isolated from a culture of the green alga Ulva prolifera.</title>
        <authorList>
            <person name="Zhang Z."/>
        </authorList>
    </citation>
    <scope>NUCLEOTIDE SEQUENCE [LARGE SCALE GENOMIC DNA]</scope>
    <source>
        <strain evidence="6 7">CCMM003</strain>
    </source>
</reference>
<feature type="transmembrane region" description="Helical" evidence="4">
    <location>
        <begin position="33"/>
        <end position="51"/>
    </location>
</feature>
<dbReference type="PROSITE" id="PS01124">
    <property type="entry name" value="HTH_ARAC_FAMILY_2"/>
    <property type="match status" value="1"/>
</dbReference>
<dbReference type="InterPro" id="IPR018062">
    <property type="entry name" value="HTH_AraC-typ_CS"/>
</dbReference>
<dbReference type="GO" id="GO:0043565">
    <property type="term" value="F:sequence-specific DNA binding"/>
    <property type="evidence" value="ECO:0007669"/>
    <property type="project" value="InterPro"/>
</dbReference>
<dbReference type="Pfam" id="PF12833">
    <property type="entry name" value="HTH_18"/>
    <property type="match status" value="1"/>
</dbReference>
<feature type="transmembrane region" description="Helical" evidence="4">
    <location>
        <begin position="6"/>
        <end position="26"/>
    </location>
</feature>
<keyword evidence="2" id="KW-0238">DNA-binding</keyword>
<dbReference type="Proteomes" id="UP000276603">
    <property type="component" value="Unassembled WGS sequence"/>
</dbReference>
<feature type="transmembrane region" description="Helical" evidence="4">
    <location>
        <begin position="179"/>
        <end position="197"/>
    </location>
</feature>
<dbReference type="InterPro" id="IPR020449">
    <property type="entry name" value="Tscrpt_reg_AraC-type_HTH"/>
</dbReference>
<keyword evidence="4" id="KW-0472">Membrane</keyword>
<feature type="transmembrane region" description="Helical" evidence="4">
    <location>
        <begin position="71"/>
        <end position="88"/>
    </location>
</feature>
<dbReference type="PANTHER" id="PTHR43280:SF29">
    <property type="entry name" value="ARAC-FAMILY TRANSCRIPTIONAL REGULATOR"/>
    <property type="match status" value="1"/>
</dbReference>
<dbReference type="SUPFAM" id="SSF46689">
    <property type="entry name" value="Homeodomain-like"/>
    <property type="match status" value="1"/>
</dbReference>
<evidence type="ECO:0000313" key="6">
    <source>
        <dbReference type="EMBL" id="RKN81355.1"/>
    </source>
</evidence>
<dbReference type="Gene3D" id="1.10.10.60">
    <property type="entry name" value="Homeodomain-like"/>
    <property type="match status" value="2"/>
</dbReference>
<organism evidence="6 7">
    <name type="scientific">Ulvibacterium marinum</name>
    <dbReference type="NCBI Taxonomy" id="2419782"/>
    <lineage>
        <taxon>Bacteria</taxon>
        <taxon>Pseudomonadati</taxon>
        <taxon>Bacteroidota</taxon>
        <taxon>Flavobacteriia</taxon>
        <taxon>Flavobacteriales</taxon>
        <taxon>Flavobacteriaceae</taxon>
        <taxon>Ulvibacterium</taxon>
    </lineage>
</organism>
<dbReference type="InterPro" id="IPR009057">
    <property type="entry name" value="Homeodomain-like_sf"/>
</dbReference>
<evidence type="ECO:0000256" key="2">
    <source>
        <dbReference type="ARBA" id="ARBA00023125"/>
    </source>
</evidence>
<keyword evidence="1" id="KW-0805">Transcription regulation</keyword>